<accession>A0ABR2KVL0</accession>
<dbReference type="PRINTS" id="PR00449">
    <property type="entry name" value="RASTRNSFRMNG"/>
</dbReference>
<dbReference type="PROSITE" id="PS51421">
    <property type="entry name" value="RAS"/>
    <property type="match status" value="1"/>
</dbReference>
<dbReference type="SMART" id="SM00175">
    <property type="entry name" value="RAB"/>
    <property type="match status" value="1"/>
</dbReference>
<protein>
    <recommendedName>
        <fullName evidence="4">Small GTP-binding protein</fullName>
    </recommendedName>
</protein>
<dbReference type="PANTHER" id="PTHR47979">
    <property type="entry name" value="DRAB11-RELATED"/>
    <property type="match status" value="1"/>
</dbReference>
<gene>
    <name evidence="2" type="ORF">M9Y10_022452</name>
</gene>
<dbReference type="InterPro" id="IPR001806">
    <property type="entry name" value="Small_GTPase"/>
</dbReference>
<dbReference type="SUPFAM" id="SSF52540">
    <property type="entry name" value="P-loop containing nucleoside triphosphate hydrolases"/>
    <property type="match status" value="1"/>
</dbReference>
<dbReference type="Pfam" id="PF00071">
    <property type="entry name" value="Ras"/>
    <property type="match status" value="1"/>
</dbReference>
<dbReference type="Gene3D" id="3.40.50.300">
    <property type="entry name" value="P-loop containing nucleotide triphosphate hydrolases"/>
    <property type="match status" value="1"/>
</dbReference>
<comment type="caution">
    <text evidence="2">The sequence shown here is derived from an EMBL/GenBank/DDBJ whole genome shotgun (WGS) entry which is preliminary data.</text>
</comment>
<dbReference type="SMART" id="SM00174">
    <property type="entry name" value="RHO"/>
    <property type="match status" value="1"/>
</dbReference>
<organism evidence="2 3">
    <name type="scientific">Tritrichomonas musculus</name>
    <dbReference type="NCBI Taxonomy" id="1915356"/>
    <lineage>
        <taxon>Eukaryota</taxon>
        <taxon>Metamonada</taxon>
        <taxon>Parabasalia</taxon>
        <taxon>Tritrichomonadida</taxon>
        <taxon>Tritrichomonadidae</taxon>
        <taxon>Tritrichomonas</taxon>
    </lineage>
</organism>
<sequence>MDQDENGTTFKFIIIGSSGVGKTAILTRLVDHTFTGESQSTIGVEFIATDIDVDGKQVKLQIWDTAGQERFRAIAKAYFRSAIGVILVFDLTDRKSFDDLSQWLSDVHAHCDPNAVVMLIGNKSDLESSRKISESEAKAFAELHNLNYLETSARVGDNVELAFQTTAQNVLRTVANVKDLSKNNSATQLLTEENTTRKKDNSCC</sequence>
<dbReference type="SMART" id="SM00176">
    <property type="entry name" value="RAN"/>
    <property type="match status" value="1"/>
</dbReference>
<dbReference type="SMART" id="SM00177">
    <property type="entry name" value="ARF"/>
    <property type="match status" value="1"/>
</dbReference>
<evidence type="ECO:0000256" key="1">
    <source>
        <dbReference type="ARBA" id="ARBA00006270"/>
    </source>
</evidence>
<reference evidence="2 3" key="1">
    <citation type="submission" date="2024-04" db="EMBL/GenBank/DDBJ databases">
        <title>Tritrichomonas musculus Genome.</title>
        <authorList>
            <person name="Alves-Ferreira E."/>
            <person name="Grigg M."/>
            <person name="Lorenzi H."/>
            <person name="Galac M."/>
        </authorList>
    </citation>
    <scope>NUCLEOTIDE SEQUENCE [LARGE SCALE GENOMIC DNA]</scope>
    <source>
        <strain evidence="2 3">EAF2021</strain>
    </source>
</reference>
<evidence type="ECO:0008006" key="4">
    <source>
        <dbReference type="Google" id="ProtNLM"/>
    </source>
</evidence>
<dbReference type="InterPro" id="IPR005225">
    <property type="entry name" value="Small_GTP-bd"/>
</dbReference>
<dbReference type="SMART" id="SM00173">
    <property type="entry name" value="RAS"/>
    <property type="match status" value="1"/>
</dbReference>
<evidence type="ECO:0000313" key="3">
    <source>
        <dbReference type="Proteomes" id="UP001470230"/>
    </source>
</evidence>
<dbReference type="Proteomes" id="UP001470230">
    <property type="component" value="Unassembled WGS sequence"/>
</dbReference>
<dbReference type="NCBIfam" id="TIGR00231">
    <property type="entry name" value="small_GTP"/>
    <property type="match status" value="1"/>
</dbReference>
<dbReference type="PROSITE" id="PS51419">
    <property type="entry name" value="RAB"/>
    <property type="match status" value="1"/>
</dbReference>
<name>A0ABR2KVL0_9EUKA</name>
<dbReference type="EMBL" id="JAPFFF010000003">
    <property type="protein sequence ID" value="KAK8894020.1"/>
    <property type="molecule type" value="Genomic_DNA"/>
</dbReference>
<dbReference type="CDD" id="cd00154">
    <property type="entry name" value="Rab"/>
    <property type="match status" value="1"/>
</dbReference>
<dbReference type="InterPro" id="IPR050209">
    <property type="entry name" value="Rab_GTPases_membrane_traffic"/>
</dbReference>
<evidence type="ECO:0000313" key="2">
    <source>
        <dbReference type="EMBL" id="KAK8894020.1"/>
    </source>
</evidence>
<comment type="similarity">
    <text evidence="1">Belongs to the small GTPase superfamily. Rab family.</text>
</comment>
<keyword evidence="3" id="KW-1185">Reference proteome</keyword>
<dbReference type="InterPro" id="IPR027417">
    <property type="entry name" value="P-loop_NTPase"/>
</dbReference>
<proteinExistence type="inferred from homology"/>
<dbReference type="PROSITE" id="PS51420">
    <property type="entry name" value="RHO"/>
    <property type="match status" value="1"/>
</dbReference>